<feature type="domain" description="HTH gntR-type" evidence="5">
    <location>
        <begin position="17"/>
        <end position="87"/>
    </location>
</feature>
<keyword evidence="3" id="KW-0804">Transcription</keyword>
<dbReference type="SUPFAM" id="SSF46785">
    <property type="entry name" value="Winged helix' DNA-binding domain"/>
    <property type="match status" value="1"/>
</dbReference>
<keyword evidence="2" id="KW-0238">DNA-binding</keyword>
<keyword evidence="1" id="KW-0805">Transcription regulation</keyword>
<dbReference type="SUPFAM" id="SSF48008">
    <property type="entry name" value="GntR ligand-binding domain-like"/>
    <property type="match status" value="1"/>
</dbReference>
<reference evidence="6" key="1">
    <citation type="submission" date="2021-01" db="EMBL/GenBank/DDBJ databases">
        <title>Whole genome shotgun sequence of Rugosimonospora africana NBRC 104875.</title>
        <authorList>
            <person name="Komaki H."/>
            <person name="Tamura T."/>
        </authorList>
    </citation>
    <scope>NUCLEOTIDE SEQUENCE</scope>
    <source>
        <strain evidence="6">NBRC 104875</strain>
    </source>
</reference>
<dbReference type="InterPro" id="IPR000524">
    <property type="entry name" value="Tscrpt_reg_HTH_GntR"/>
</dbReference>
<dbReference type="GO" id="GO:0003677">
    <property type="term" value="F:DNA binding"/>
    <property type="evidence" value="ECO:0007669"/>
    <property type="project" value="UniProtKB-KW"/>
</dbReference>
<dbReference type="EMBL" id="BONZ01000009">
    <property type="protein sequence ID" value="GIH12777.1"/>
    <property type="molecule type" value="Genomic_DNA"/>
</dbReference>
<proteinExistence type="predicted"/>
<dbReference type="InterPro" id="IPR011711">
    <property type="entry name" value="GntR_C"/>
</dbReference>
<comment type="caution">
    <text evidence="6">The sequence shown here is derived from an EMBL/GenBank/DDBJ whole genome shotgun (WGS) entry which is preliminary data.</text>
</comment>
<name>A0A8J3VNF9_9ACTN</name>
<dbReference type="Gene3D" id="1.10.10.10">
    <property type="entry name" value="Winged helix-like DNA-binding domain superfamily/Winged helix DNA-binding domain"/>
    <property type="match status" value="1"/>
</dbReference>
<dbReference type="AlphaFoldDB" id="A0A8J3VNF9"/>
<dbReference type="GO" id="GO:0003700">
    <property type="term" value="F:DNA-binding transcription factor activity"/>
    <property type="evidence" value="ECO:0007669"/>
    <property type="project" value="InterPro"/>
</dbReference>
<sequence length="267" mass="28946">MSERQRADETVRQHTRVPAYQLLADDLRSQITSGVLRPGDRLPTEPELCAHRGVSRSTVREALRLLSSQRLIITTRGVTGGSFVAVPNPSELAESMSAGVRLLLSTSAAGVAELMEVREMLEVPAAGLAARRRTEADLERLRSTMFDPENDELPVRLAAHRAFHVALAAAAGNPLYELVTGPLYAITEEVQQADLAPQNTWLGIDAEHREILRCVAAGDGPAAERAVTWHLARLHPARPGTPHRPVVPEQIRAGRRGPATAAGVRQS</sequence>
<dbReference type="Pfam" id="PF07729">
    <property type="entry name" value="FCD"/>
    <property type="match status" value="1"/>
</dbReference>
<dbReference type="Proteomes" id="UP000642748">
    <property type="component" value="Unassembled WGS sequence"/>
</dbReference>
<evidence type="ECO:0000256" key="3">
    <source>
        <dbReference type="ARBA" id="ARBA00023163"/>
    </source>
</evidence>
<dbReference type="PROSITE" id="PS50949">
    <property type="entry name" value="HTH_GNTR"/>
    <property type="match status" value="1"/>
</dbReference>
<evidence type="ECO:0000313" key="6">
    <source>
        <dbReference type="EMBL" id="GIH12777.1"/>
    </source>
</evidence>
<dbReference type="PANTHER" id="PTHR43537:SF5">
    <property type="entry name" value="UXU OPERON TRANSCRIPTIONAL REGULATOR"/>
    <property type="match status" value="1"/>
</dbReference>
<organism evidence="6 7">
    <name type="scientific">Rugosimonospora africana</name>
    <dbReference type="NCBI Taxonomy" id="556532"/>
    <lineage>
        <taxon>Bacteria</taxon>
        <taxon>Bacillati</taxon>
        <taxon>Actinomycetota</taxon>
        <taxon>Actinomycetes</taxon>
        <taxon>Micromonosporales</taxon>
        <taxon>Micromonosporaceae</taxon>
        <taxon>Rugosimonospora</taxon>
    </lineage>
</organism>
<dbReference type="Gene3D" id="1.20.120.530">
    <property type="entry name" value="GntR ligand-binding domain-like"/>
    <property type="match status" value="1"/>
</dbReference>
<evidence type="ECO:0000313" key="7">
    <source>
        <dbReference type="Proteomes" id="UP000642748"/>
    </source>
</evidence>
<dbReference type="PRINTS" id="PR00035">
    <property type="entry name" value="HTHGNTR"/>
</dbReference>
<dbReference type="InterPro" id="IPR036388">
    <property type="entry name" value="WH-like_DNA-bd_sf"/>
</dbReference>
<protein>
    <submittedName>
        <fullName evidence="6">GntR family transcriptional regulator</fullName>
    </submittedName>
</protein>
<feature type="compositionally biased region" description="Low complexity" evidence="4">
    <location>
        <begin position="256"/>
        <end position="267"/>
    </location>
</feature>
<dbReference type="PANTHER" id="PTHR43537">
    <property type="entry name" value="TRANSCRIPTIONAL REGULATOR, GNTR FAMILY"/>
    <property type="match status" value="1"/>
</dbReference>
<dbReference type="InterPro" id="IPR036390">
    <property type="entry name" value="WH_DNA-bd_sf"/>
</dbReference>
<dbReference type="Pfam" id="PF00392">
    <property type="entry name" value="GntR"/>
    <property type="match status" value="1"/>
</dbReference>
<dbReference type="CDD" id="cd07377">
    <property type="entry name" value="WHTH_GntR"/>
    <property type="match status" value="1"/>
</dbReference>
<keyword evidence="7" id="KW-1185">Reference proteome</keyword>
<gene>
    <name evidence="6" type="ORF">Raf01_09490</name>
</gene>
<dbReference type="SMART" id="SM00895">
    <property type="entry name" value="FCD"/>
    <property type="match status" value="1"/>
</dbReference>
<feature type="region of interest" description="Disordered" evidence="4">
    <location>
        <begin position="235"/>
        <end position="267"/>
    </location>
</feature>
<dbReference type="SMART" id="SM00345">
    <property type="entry name" value="HTH_GNTR"/>
    <property type="match status" value="1"/>
</dbReference>
<evidence type="ECO:0000256" key="4">
    <source>
        <dbReference type="SAM" id="MobiDB-lite"/>
    </source>
</evidence>
<accession>A0A8J3VNF9</accession>
<evidence type="ECO:0000259" key="5">
    <source>
        <dbReference type="PROSITE" id="PS50949"/>
    </source>
</evidence>
<evidence type="ECO:0000256" key="2">
    <source>
        <dbReference type="ARBA" id="ARBA00023125"/>
    </source>
</evidence>
<dbReference type="InterPro" id="IPR008920">
    <property type="entry name" value="TF_FadR/GntR_C"/>
</dbReference>
<evidence type="ECO:0000256" key="1">
    <source>
        <dbReference type="ARBA" id="ARBA00023015"/>
    </source>
</evidence>
<dbReference type="RefSeq" id="WP_203916463.1">
    <property type="nucleotide sequence ID" value="NZ_BONZ01000009.1"/>
</dbReference>